<accession>A0AA42DW71</accession>
<dbReference type="Pfam" id="PF13416">
    <property type="entry name" value="SBP_bac_8"/>
    <property type="match status" value="1"/>
</dbReference>
<dbReference type="RefSeq" id="WP_271013709.1">
    <property type="nucleotide sequence ID" value="NZ_JAQIFT010000069.1"/>
</dbReference>
<evidence type="ECO:0000256" key="2">
    <source>
        <dbReference type="SAM" id="SignalP"/>
    </source>
</evidence>
<feature type="region of interest" description="Disordered" evidence="1">
    <location>
        <begin position="19"/>
        <end position="50"/>
    </location>
</feature>
<dbReference type="PROSITE" id="PS51257">
    <property type="entry name" value="PROKAR_LIPOPROTEIN"/>
    <property type="match status" value="1"/>
</dbReference>
<feature type="chain" id="PRO_5041471085" evidence="2">
    <location>
        <begin position="28"/>
        <end position="449"/>
    </location>
</feature>
<evidence type="ECO:0000256" key="1">
    <source>
        <dbReference type="SAM" id="MobiDB-lite"/>
    </source>
</evidence>
<dbReference type="AlphaFoldDB" id="A0AA42DW71"/>
<comment type="caution">
    <text evidence="3">The sequence shown here is derived from an EMBL/GenBank/DDBJ whole genome shotgun (WGS) entry which is preliminary data.</text>
</comment>
<dbReference type="SUPFAM" id="SSF53850">
    <property type="entry name" value="Periplasmic binding protein-like II"/>
    <property type="match status" value="1"/>
</dbReference>
<dbReference type="PANTHER" id="PTHR43649">
    <property type="entry name" value="ARABINOSE-BINDING PROTEIN-RELATED"/>
    <property type="match status" value="1"/>
</dbReference>
<dbReference type="PANTHER" id="PTHR43649:SF32">
    <property type="entry name" value="SUGAR BINDING SECRETED PROTEIN"/>
    <property type="match status" value="1"/>
</dbReference>
<dbReference type="Proteomes" id="UP001169242">
    <property type="component" value="Unassembled WGS sequence"/>
</dbReference>
<reference evidence="3" key="1">
    <citation type="journal article" date="2023" name="Int. J. Syst. Evol. Microbiol.">
        <title>&lt;i&gt;Holtiella tumoricola&lt;/i&gt; gen. nov. sp. nov., isolated from a human clinical sample.</title>
        <authorList>
            <person name="Allen-Vercoe E."/>
            <person name="Daigneault M.C."/>
            <person name="Vancuren S.J."/>
            <person name="Cochrane K."/>
            <person name="O'Neal L.L."/>
            <person name="Sankaranarayanan K."/>
            <person name="Lawson P.A."/>
        </authorList>
    </citation>
    <scope>NUCLEOTIDE SEQUENCE</scope>
    <source>
        <strain evidence="3">CC70A</strain>
    </source>
</reference>
<proteinExistence type="predicted"/>
<dbReference type="EMBL" id="JAQIFT010000069">
    <property type="protein sequence ID" value="MDA3734067.1"/>
    <property type="molecule type" value="Genomic_DNA"/>
</dbReference>
<evidence type="ECO:0000313" key="4">
    <source>
        <dbReference type="Proteomes" id="UP001169242"/>
    </source>
</evidence>
<name>A0AA42DW71_9FIRM</name>
<dbReference type="Gene3D" id="3.40.190.10">
    <property type="entry name" value="Periplasmic binding protein-like II"/>
    <property type="match status" value="1"/>
</dbReference>
<evidence type="ECO:0000313" key="3">
    <source>
        <dbReference type="EMBL" id="MDA3734067.1"/>
    </source>
</evidence>
<dbReference type="InterPro" id="IPR006059">
    <property type="entry name" value="SBP"/>
</dbReference>
<sequence length="449" mass="48841">MNKKIIMVALTLLATTMTGCSSSSSNATPTPATDNTSTPVTAPADSTDTNTTNAEQKVVAWCWDQAFNGQALKIAEELYQKEHPGFTLEIIDLSKTDLEQKLTTNLASGITDSLPDIILVNDSNAAKYITSYPNTFADLTNAVDYSNFASYKVESVTEDSKIYGIPFDVGVTGMFYRTDYLEEAGFTPSDLENITWDRYIEIGQQIKEKTGKYMCTVNPNDEAITSIMLQSAGSWYITPDNKGNFIDNPAMTETMRVYRELASSGIAKPVTGWSEFVNSFNNGDVATVVSGVWQIATIMDGEGQSGKWGVAPIPRLDIEGGTNASNEGGSSWFVLDQAANKDVATDFLASTFGNSTAFYESFLAQCGGVCSYLPAYESDVFAEEAEFFGGQPIYSLFAKWLPEVPSISLGMYTQEAKDALKNELPNILNGADIDKSLETVQSLFSLQVQ</sequence>
<gene>
    <name evidence="3" type="ORF">PBV87_21565</name>
</gene>
<feature type="compositionally biased region" description="Polar residues" evidence="1">
    <location>
        <begin position="34"/>
        <end position="50"/>
    </location>
</feature>
<feature type="signal peptide" evidence="2">
    <location>
        <begin position="1"/>
        <end position="27"/>
    </location>
</feature>
<feature type="compositionally biased region" description="Low complexity" evidence="1">
    <location>
        <begin position="19"/>
        <end position="33"/>
    </location>
</feature>
<organism evidence="3 4">
    <name type="scientific">Holtiella tumoricola</name>
    <dbReference type="NCBI Taxonomy" id="3018743"/>
    <lineage>
        <taxon>Bacteria</taxon>
        <taxon>Bacillati</taxon>
        <taxon>Bacillota</taxon>
        <taxon>Clostridia</taxon>
        <taxon>Lachnospirales</taxon>
        <taxon>Cellulosilyticaceae</taxon>
        <taxon>Holtiella</taxon>
    </lineage>
</organism>
<protein>
    <submittedName>
        <fullName evidence="3">Extracellular solute-binding protein</fullName>
    </submittedName>
</protein>
<dbReference type="InterPro" id="IPR050490">
    <property type="entry name" value="Bact_solute-bd_prot1"/>
</dbReference>
<keyword evidence="4" id="KW-1185">Reference proteome</keyword>
<keyword evidence="2" id="KW-0732">Signal</keyword>